<dbReference type="InterPro" id="IPR020568">
    <property type="entry name" value="Ribosomal_Su5_D2-typ_SF"/>
</dbReference>
<feature type="domain" description="AAA+ ATPase" evidence="1">
    <location>
        <begin position="235"/>
        <end position="419"/>
    </location>
</feature>
<evidence type="ECO:0000259" key="1">
    <source>
        <dbReference type="SMART" id="SM00382"/>
    </source>
</evidence>
<dbReference type="Pfam" id="PF13541">
    <property type="entry name" value="ChlI"/>
    <property type="match status" value="1"/>
</dbReference>
<name>A0ABT6LUB8_9ACTN</name>
<dbReference type="Pfam" id="PF01078">
    <property type="entry name" value="Mg_chelatase"/>
    <property type="match status" value="1"/>
</dbReference>
<evidence type="ECO:0000313" key="2">
    <source>
        <dbReference type="EMBL" id="MDH6219296.1"/>
    </source>
</evidence>
<dbReference type="SUPFAM" id="SSF52540">
    <property type="entry name" value="P-loop containing nucleoside triphosphate hydrolases"/>
    <property type="match status" value="1"/>
</dbReference>
<comment type="caution">
    <text evidence="2">The sequence shown here is derived from an EMBL/GenBank/DDBJ whole genome shotgun (WGS) entry which is preliminary data.</text>
</comment>
<dbReference type="PANTHER" id="PTHR32039:SF7">
    <property type="entry name" value="COMPETENCE PROTEIN COMM"/>
    <property type="match status" value="1"/>
</dbReference>
<dbReference type="InterPro" id="IPR045006">
    <property type="entry name" value="CHLI-like"/>
</dbReference>
<gene>
    <name evidence="2" type="ORF">M2283_006630</name>
</gene>
<organism evidence="2 3">
    <name type="scientific">Streptomyces pseudovenezuelae</name>
    <dbReference type="NCBI Taxonomy" id="67350"/>
    <lineage>
        <taxon>Bacteria</taxon>
        <taxon>Bacillati</taxon>
        <taxon>Actinomycetota</taxon>
        <taxon>Actinomycetes</taxon>
        <taxon>Kitasatosporales</taxon>
        <taxon>Streptomycetaceae</taxon>
        <taxon>Streptomyces</taxon>
        <taxon>Streptomyces aurantiacus group</taxon>
    </lineage>
</organism>
<dbReference type="RefSeq" id="WP_280880129.1">
    <property type="nucleotide sequence ID" value="NZ_JARXVH010000012.1"/>
</dbReference>
<dbReference type="InterPro" id="IPR003593">
    <property type="entry name" value="AAA+_ATPase"/>
</dbReference>
<dbReference type="PANTHER" id="PTHR32039">
    <property type="entry name" value="MAGNESIUM-CHELATASE SUBUNIT CHLI"/>
    <property type="match status" value="1"/>
</dbReference>
<dbReference type="Pfam" id="PF13335">
    <property type="entry name" value="Mg_chelatase_C"/>
    <property type="match status" value="1"/>
</dbReference>
<dbReference type="Gene3D" id="3.40.50.300">
    <property type="entry name" value="P-loop containing nucleotide triphosphate hydrolases"/>
    <property type="match status" value="1"/>
</dbReference>
<dbReference type="InterPro" id="IPR000523">
    <property type="entry name" value="Mg_chelatse_chII-like_cat_dom"/>
</dbReference>
<dbReference type="SMART" id="SM00382">
    <property type="entry name" value="AAA"/>
    <property type="match status" value="1"/>
</dbReference>
<dbReference type="SUPFAM" id="SSF54211">
    <property type="entry name" value="Ribosomal protein S5 domain 2-like"/>
    <property type="match status" value="1"/>
</dbReference>
<dbReference type="InterPro" id="IPR014721">
    <property type="entry name" value="Ribsml_uS5_D2-typ_fold_subgr"/>
</dbReference>
<dbReference type="InterPro" id="IPR025158">
    <property type="entry name" value="Mg_chelat-rel_C"/>
</dbReference>
<protein>
    <submittedName>
        <fullName evidence="2">Magnesium chelatase family protein</fullName>
    </submittedName>
</protein>
<dbReference type="Proteomes" id="UP001160499">
    <property type="component" value="Unassembled WGS sequence"/>
</dbReference>
<keyword evidence="3" id="KW-1185">Reference proteome</keyword>
<dbReference type="EMBL" id="JARXVH010000012">
    <property type="protein sequence ID" value="MDH6219296.1"/>
    <property type="molecule type" value="Genomic_DNA"/>
</dbReference>
<sequence length="541" mass="56474">MAFARTCSVALVGVEGVVVEVQADLEPGVAAFTLVGLPDKSLTESRDRVRAAVVNSGGEWPQKKLTVGLSPASVPKAGSGFDLAVACAVLGASERIDPRVLADIVMIGELGLDGRVRPVRGILPAVLAAADAGYEQVVVPECAAAEATLVPGISVLGVRSLRQLIAVLTDEPVPEETPDDLGRPDPLLAGLRVPGTGAATGMHSMGAAQHDHGHDLADVVGQMSARTAVEVSAAGGHHLFLEGPPGAGKTMLAERLPAVLPPLGREESLEVTAVHSVAGLLPPGKPLVDAAPYCAPHHSATMQSLVGGGPGIPRPGAVSLAHRGVLFLDEAPEFHSQTLDALRQPLEAGHVVIARSAGVVRFPARFLMVLAANPCPCGRFSQLNSLCDCPPSTIRRYQARLSGPLLDRVDLRVEVDPVTRAQLTAPGARGESTATVADRVRAARERATERFTGTPWRSNSEVPGRELRSRWHATPGAMDEAERSLERGVLSARGIDRVLRVAWTVADLVGHDRPDATDVALALQLRTGVPRGVPMAIGALT</sequence>
<dbReference type="InterPro" id="IPR027417">
    <property type="entry name" value="P-loop_NTPase"/>
</dbReference>
<accession>A0ABT6LUB8</accession>
<dbReference type="Gene3D" id="3.30.230.10">
    <property type="match status" value="1"/>
</dbReference>
<reference evidence="2 3" key="1">
    <citation type="submission" date="2023-04" db="EMBL/GenBank/DDBJ databases">
        <title>Forest soil microbial communities from Buena Vista Peninsula, Colon Province, Panama.</title>
        <authorList>
            <person name="Bouskill N."/>
        </authorList>
    </citation>
    <scope>NUCLEOTIDE SEQUENCE [LARGE SCALE GENOMIC DNA]</scope>
    <source>
        <strain evidence="2 3">GGS1</strain>
    </source>
</reference>
<evidence type="ECO:0000313" key="3">
    <source>
        <dbReference type="Proteomes" id="UP001160499"/>
    </source>
</evidence>
<proteinExistence type="predicted"/>